<feature type="non-terminal residue" evidence="1">
    <location>
        <position position="1"/>
    </location>
</feature>
<evidence type="ECO:0000313" key="2">
    <source>
        <dbReference type="Proteomes" id="UP000410492"/>
    </source>
</evidence>
<dbReference type="EMBL" id="CAACVG010009597">
    <property type="protein sequence ID" value="VEN53652.1"/>
    <property type="molecule type" value="Genomic_DNA"/>
</dbReference>
<evidence type="ECO:0000313" key="1">
    <source>
        <dbReference type="EMBL" id="VEN53652.1"/>
    </source>
</evidence>
<keyword evidence="2" id="KW-1185">Reference proteome</keyword>
<name>A0A653D0F3_CALMS</name>
<protein>
    <submittedName>
        <fullName evidence="1">Uncharacterized protein</fullName>
    </submittedName>
</protein>
<organism evidence="1 2">
    <name type="scientific">Callosobruchus maculatus</name>
    <name type="common">Southern cowpea weevil</name>
    <name type="synonym">Pulse bruchid</name>
    <dbReference type="NCBI Taxonomy" id="64391"/>
    <lineage>
        <taxon>Eukaryota</taxon>
        <taxon>Metazoa</taxon>
        <taxon>Ecdysozoa</taxon>
        <taxon>Arthropoda</taxon>
        <taxon>Hexapoda</taxon>
        <taxon>Insecta</taxon>
        <taxon>Pterygota</taxon>
        <taxon>Neoptera</taxon>
        <taxon>Endopterygota</taxon>
        <taxon>Coleoptera</taxon>
        <taxon>Polyphaga</taxon>
        <taxon>Cucujiformia</taxon>
        <taxon>Chrysomeloidea</taxon>
        <taxon>Chrysomelidae</taxon>
        <taxon>Bruchinae</taxon>
        <taxon>Bruchini</taxon>
        <taxon>Callosobruchus</taxon>
    </lineage>
</organism>
<sequence length="67" mass="7820">ELSPRSRRRTADSPVRHLFLLHRSGLAIFIDIFVLPRAFSLPQTKGFAFWIANIAVITYNEFEFQIK</sequence>
<accession>A0A653D0F3</accession>
<reference evidence="1 2" key="1">
    <citation type="submission" date="2019-01" db="EMBL/GenBank/DDBJ databases">
        <authorList>
            <person name="Sayadi A."/>
        </authorList>
    </citation>
    <scope>NUCLEOTIDE SEQUENCE [LARGE SCALE GENOMIC DNA]</scope>
</reference>
<dbReference type="OrthoDB" id="40021at2759"/>
<gene>
    <name evidence="1" type="ORF">CALMAC_LOCUS13384</name>
</gene>
<dbReference type="AlphaFoldDB" id="A0A653D0F3"/>
<proteinExistence type="predicted"/>
<dbReference type="Proteomes" id="UP000410492">
    <property type="component" value="Unassembled WGS sequence"/>
</dbReference>